<organism evidence="4 5">
    <name type="scientific">Rhizobium meliloti</name>
    <name type="common">Ensifer meliloti</name>
    <name type="synonym">Sinorhizobium meliloti</name>
    <dbReference type="NCBI Taxonomy" id="382"/>
    <lineage>
        <taxon>Bacteria</taxon>
        <taxon>Pseudomonadati</taxon>
        <taxon>Pseudomonadota</taxon>
        <taxon>Alphaproteobacteria</taxon>
        <taxon>Hyphomicrobiales</taxon>
        <taxon>Rhizobiaceae</taxon>
        <taxon>Sinorhizobium/Ensifer group</taxon>
        <taxon>Sinorhizobium</taxon>
    </lineage>
</organism>
<evidence type="ECO:0000259" key="3">
    <source>
        <dbReference type="PROSITE" id="PS50110"/>
    </source>
</evidence>
<feature type="domain" description="Response regulatory" evidence="3">
    <location>
        <begin position="8"/>
        <end position="122"/>
    </location>
</feature>
<dbReference type="SUPFAM" id="SSF52172">
    <property type="entry name" value="CheY-like"/>
    <property type="match status" value="1"/>
</dbReference>
<gene>
    <name evidence="4" type="ORF">GHK53_19110</name>
</gene>
<accession>A0AAW9TS10</accession>
<dbReference type="Proteomes" id="UP000429484">
    <property type="component" value="Unassembled WGS sequence"/>
</dbReference>
<comment type="caution">
    <text evidence="4">The sequence shown here is derived from an EMBL/GenBank/DDBJ whole genome shotgun (WGS) entry which is preliminary data.</text>
</comment>
<reference evidence="4 5" key="1">
    <citation type="journal article" date="2013" name="Genome Biol.">
        <title>Comparative genomics of the core and accessory genomes of 48 Sinorhizobium strains comprising five genospecies.</title>
        <authorList>
            <person name="Sugawara M."/>
            <person name="Epstein B."/>
            <person name="Badgley B.D."/>
            <person name="Unno T."/>
            <person name="Xu L."/>
            <person name="Reese J."/>
            <person name="Gyaneshwar P."/>
            <person name="Denny R."/>
            <person name="Mudge J."/>
            <person name="Bharti A.K."/>
            <person name="Farmer A.D."/>
            <person name="May G.D."/>
            <person name="Woodward J.E."/>
            <person name="Medigue C."/>
            <person name="Vallenet D."/>
            <person name="Lajus A."/>
            <person name="Rouy Z."/>
            <person name="Martinez-Vaz B."/>
            <person name="Tiffin P."/>
            <person name="Young N.D."/>
            <person name="Sadowsky M.J."/>
        </authorList>
    </citation>
    <scope>NUCLEOTIDE SEQUENCE [LARGE SCALE GENOMIC DNA]</scope>
    <source>
        <strain evidence="4 5">N6B1</strain>
    </source>
</reference>
<dbReference type="InterPro" id="IPR050595">
    <property type="entry name" value="Bact_response_regulator"/>
</dbReference>
<name>A0AAW9TS10_RHIML</name>
<dbReference type="PROSITE" id="PS50110">
    <property type="entry name" value="RESPONSE_REGULATORY"/>
    <property type="match status" value="1"/>
</dbReference>
<dbReference type="SMART" id="SM00448">
    <property type="entry name" value="REC"/>
    <property type="match status" value="1"/>
</dbReference>
<dbReference type="EMBL" id="WISR01000160">
    <property type="protein sequence ID" value="MQW34847.1"/>
    <property type="molecule type" value="Genomic_DNA"/>
</dbReference>
<evidence type="ECO:0000313" key="4">
    <source>
        <dbReference type="EMBL" id="MQW34847.1"/>
    </source>
</evidence>
<dbReference type="InterPro" id="IPR001789">
    <property type="entry name" value="Sig_transdc_resp-reg_receiver"/>
</dbReference>
<dbReference type="Pfam" id="PF00072">
    <property type="entry name" value="Response_reg"/>
    <property type="match status" value="1"/>
</dbReference>
<proteinExistence type="predicted"/>
<dbReference type="PANTHER" id="PTHR44591">
    <property type="entry name" value="STRESS RESPONSE REGULATOR PROTEIN 1"/>
    <property type="match status" value="1"/>
</dbReference>
<dbReference type="AlphaFoldDB" id="A0AAW9TS10"/>
<dbReference type="RefSeq" id="WP_014528401.1">
    <property type="nucleotide sequence ID" value="NZ_BJNJ01000129.1"/>
</dbReference>
<sequence length="126" mass="14420">MLAQDSHTFAIVDDDKRVLDGLRELLESVGYVVRTYRSPRSFLSTEDLSTCHCVITDIRMPSMDGFELEQAVRSREPAMPMILMTGRNDIDDLGFPGADDRRVFMRKPLNSQVLLQAITRLLAFRR</sequence>
<dbReference type="PANTHER" id="PTHR44591:SF25">
    <property type="entry name" value="CHEMOTAXIS TWO-COMPONENT RESPONSE REGULATOR"/>
    <property type="match status" value="1"/>
</dbReference>
<feature type="modified residue" description="4-aspartylphosphate" evidence="2">
    <location>
        <position position="57"/>
    </location>
</feature>
<evidence type="ECO:0000313" key="5">
    <source>
        <dbReference type="Proteomes" id="UP000429484"/>
    </source>
</evidence>
<dbReference type="GO" id="GO:0000160">
    <property type="term" value="P:phosphorelay signal transduction system"/>
    <property type="evidence" value="ECO:0007669"/>
    <property type="project" value="InterPro"/>
</dbReference>
<protein>
    <submittedName>
        <fullName evidence="4">Response regulator</fullName>
    </submittedName>
</protein>
<evidence type="ECO:0000256" key="1">
    <source>
        <dbReference type="ARBA" id="ARBA00022553"/>
    </source>
</evidence>
<keyword evidence="1 2" id="KW-0597">Phosphoprotein</keyword>
<dbReference type="Gene3D" id="3.40.50.2300">
    <property type="match status" value="1"/>
</dbReference>
<dbReference type="InterPro" id="IPR011006">
    <property type="entry name" value="CheY-like_superfamily"/>
</dbReference>
<evidence type="ECO:0000256" key="2">
    <source>
        <dbReference type="PROSITE-ProRule" id="PRU00169"/>
    </source>
</evidence>